<comment type="caution">
    <text evidence="2">The sequence shown here is derived from an EMBL/GenBank/DDBJ whole genome shotgun (WGS) entry which is preliminary data.</text>
</comment>
<dbReference type="PANTHER" id="PTHR21064">
    <property type="entry name" value="AMINOGLYCOSIDE PHOSPHOTRANSFERASE DOMAIN-CONTAINING PROTEIN-RELATED"/>
    <property type="match status" value="1"/>
</dbReference>
<dbReference type="InterPro" id="IPR002575">
    <property type="entry name" value="Aminoglycoside_PTrfase"/>
</dbReference>
<evidence type="ECO:0000259" key="1">
    <source>
        <dbReference type="PROSITE" id="PS50011"/>
    </source>
</evidence>
<evidence type="ECO:0000313" key="2">
    <source>
        <dbReference type="EMBL" id="RFZ84142.1"/>
    </source>
</evidence>
<dbReference type="PROSITE" id="PS50011">
    <property type="entry name" value="PROTEIN_KINASE_DOM"/>
    <property type="match status" value="1"/>
</dbReference>
<dbReference type="InterPro" id="IPR011009">
    <property type="entry name" value="Kinase-like_dom_sf"/>
</dbReference>
<dbReference type="GO" id="GO:0004672">
    <property type="term" value="F:protein kinase activity"/>
    <property type="evidence" value="ECO:0007669"/>
    <property type="project" value="InterPro"/>
</dbReference>
<dbReference type="OrthoDB" id="526037at2"/>
<organism evidence="2 3">
    <name type="scientific">Mucilaginibacter terrenus</name>
    <dbReference type="NCBI Taxonomy" id="2482727"/>
    <lineage>
        <taxon>Bacteria</taxon>
        <taxon>Pseudomonadati</taxon>
        <taxon>Bacteroidota</taxon>
        <taxon>Sphingobacteriia</taxon>
        <taxon>Sphingobacteriales</taxon>
        <taxon>Sphingobacteriaceae</taxon>
        <taxon>Mucilaginibacter</taxon>
    </lineage>
</organism>
<dbReference type="InterPro" id="IPR050249">
    <property type="entry name" value="Pseudomonas-type_ThrB"/>
</dbReference>
<proteinExistence type="predicted"/>
<dbReference type="AlphaFoldDB" id="A0A3E2NSZ5"/>
<dbReference type="RefSeq" id="WP_117381032.1">
    <property type="nucleotide sequence ID" value="NZ_QWDE01000001.1"/>
</dbReference>
<dbReference type="SUPFAM" id="SSF56112">
    <property type="entry name" value="Protein kinase-like (PK-like)"/>
    <property type="match status" value="1"/>
</dbReference>
<accession>A0A3E2NSZ5</accession>
<dbReference type="Pfam" id="PF01636">
    <property type="entry name" value="APH"/>
    <property type="match status" value="1"/>
</dbReference>
<name>A0A3E2NSZ5_9SPHI</name>
<dbReference type="EMBL" id="QWDE01000001">
    <property type="protein sequence ID" value="RFZ84142.1"/>
    <property type="molecule type" value="Genomic_DNA"/>
</dbReference>
<dbReference type="Gene3D" id="3.90.1200.10">
    <property type="match status" value="1"/>
</dbReference>
<sequence>MQSTGNILEVVNYFKCSADIQSCRSYGSGHINDTYRLINTDADGQDYLLQRINHSIFGNVEELMQNMSKVTAHLKCKIIERGDGDPLKEVMTLVPAKDGRFFYKDGDGNYWRMLYFLKNTKTYDIVETPKQAFEGGKAFGRFQEMLSDIPAGEMFEVIPGFHNIQKRLQHLQTAVAADAFSRVKSVAAELDVINDYAEAMQYFQAPAQVAVLPKRVIHNDTKFNNVLLNNNDEAQCVIDLETVMDGYVAYDFGDAIRTIINTSAEDEADLNKIQLNMPLFVAYTKGYLTWAAKFLTVAEVDSLGKGVLLLPYMQAVRFLTDHINGDVYFKTKFAGHNLQRAKAQLQLLKLLDECSAAMQEIITQEMNNN</sequence>
<evidence type="ECO:0000313" key="3">
    <source>
        <dbReference type="Proteomes" id="UP000260823"/>
    </source>
</evidence>
<feature type="domain" description="Protein kinase" evidence="1">
    <location>
        <begin position="20"/>
        <end position="369"/>
    </location>
</feature>
<protein>
    <submittedName>
        <fullName evidence="2">Aminoglycoside phosphotransferase family protein</fullName>
    </submittedName>
</protein>
<keyword evidence="3" id="KW-1185">Reference proteome</keyword>
<dbReference type="Proteomes" id="UP000260823">
    <property type="component" value="Unassembled WGS sequence"/>
</dbReference>
<dbReference type="PANTHER" id="PTHR21064:SF5">
    <property type="entry name" value="SLR1880 PROTEIN"/>
    <property type="match status" value="1"/>
</dbReference>
<reference evidence="2 3" key="1">
    <citation type="submission" date="2018-08" db="EMBL/GenBank/DDBJ databases">
        <title>Mucilaginibacter terrae sp. nov., isolated from manganese diggings.</title>
        <authorList>
            <person name="Huang Y."/>
            <person name="Zhou Z."/>
        </authorList>
    </citation>
    <scope>NUCLEOTIDE SEQUENCE [LARGE SCALE GENOMIC DNA]</scope>
    <source>
        <strain evidence="2 3">ZH6</strain>
    </source>
</reference>
<dbReference type="InterPro" id="IPR000719">
    <property type="entry name" value="Prot_kinase_dom"/>
</dbReference>
<dbReference type="GO" id="GO:0005524">
    <property type="term" value="F:ATP binding"/>
    <property type="evidence" value="ECO:0007669"/>
    <property type="project" value="InterPro"/>
</dbReference>
<gene>
    <name evidence="2" type="ORF">DYU05_00450</name>
</gene>
<keyword evidence="2" id="KW-0808">Transferase</keyword>